<organism evidence="1 2">
    <name type="scientific">Sulfuracidifex tepidarius</name>
    <dbReference type="NCBI Taxonomy" id="1294262"/>
    <lineage>
        <taxon>Archaea</taxon>
        <taxon>Thermoproteota</taxon>
        <taxon>Thermoprotei</taxon>
        <taxon>Sulfolobales</taxon>
        <taxon>Sulfolobaceae</taxon>
        <taxon>Sulfuracidifex</taxon>
    </lineage>
</organism>
<dbReference type="GeneID" id="43938184"/>
<evidence type="ECO:0000313" key="1">
    <source>
        <dbReference type="EMBL" id="BBG25961.1"/>
    </source>
</evidence>
<gene>
    <name evidence="1" type="ORF">IC007_0466</name>
</gene>
<sequence>MSQTRSLISKILNVYYGTVFSWVKRGERKHEELVCGAGSPKIMAVPRC</sequence>
<evidence type="ECO:0000313" key="2">
    <source>
        <dbReference type="Proteomes" id="UP000325030"/>
    </source>
</evidence>
<proteinExistence type="predicted"/>
<dbReference type="RefSeq" id="WP_162302090.1">
    <property type="nucleotide sequence ID" value="NZ_AP018930.1"/>
</dbReference>
<accession>A0A510E0E0</accession>
<name>A0A510E0E0_9CREN</name>
<dbReference type="Proteomes" id="UP000325030">
    <property type="component" value="Chromosome"/>
</dbReference>
<protein>
    <submittedName>
        <fullName evidence="1">Uncharacterized protein</fullName>
    </submittedName>
</protein>
<reference evidence="2" key="1">
    <citation type="submission" date="2018-09" db="EMBL/GenBank/DDBJ databases">
        <title>Complete Genome Sequencing of Sulfolobus sp. JCM 16834.</title>
        <authorList>
            <person name="Kato S."/>
            <person name="Itoh T."/>
            <person name="Ohkuma M."/>
        </authorList>
    </citation>
    <scope>NUCLEOTIDE SEQUENCE [LARGE SCALE GENOMIC DNA]</scope>
    <source>
        <strain evidence="2">IC-007</strain>
    </source>
</reference>
<dbReference type="EMBL" id="AP018930">
    <property type="protein sequence ID" value="BBG25961.1"/>
    <property type="molecule type" value="Genomic_DNA"/>
</dbReference>
<dbReference type="AlphaFoldDB" id="A0A510E0E0"/>